<evidence type="ECO:0000313" key="2">
    <source>
        <dbReference type="Proteomes" id="UP001283361"/>
    </source>
</evidence>
<name>A0AAE1ATZ1_9GAST</name>
<protein>
    <submittedName>
        <fullName evidence="1">Uncharacterized protein</fullName>
    </submittedName>
</protein>
<organism evidence="1 2">
    <name type="scientific">Elysia crispata</name>
    <name type="common">lettuce slug</name>
    <dbReference type="NCBI Taxonomy" id="231223"/>
    <lineage>
        <taxon>Eukaryota</taxon>
        <taxon>Metazoa</taxon>
        <taxon>Spiralia</taxon>
        <taxon>Lophotrochozoa</taxon>
        <taxon>Mollusca</taxon>
        <taxon>Gastropoda</taxon>
        <taxon>Heterobranchia</taxon>
        <taxon>Euthyneura</taxon>
        <taxon>Panpulmonata</taxon>
        <taxon>Sacoglossa</taxon>
        <taxon>Placobranchoidea</taxon>
        <taxon>Plakobranchidae</taxon>
        <taxon>Elysia</taxon>
    </lineage>
</organism>
<reference evidence="1" key="1">
    <citation type="journal article" date="2023" name="G3 (Bethesda)">
        <title>A reference genome for the long-term kleptoplast-retaining sea slug Elysia crispata morphotype clarki.</title>
        <authorList>
            <person name="Eastman K.E."/>
            <person name="Pendleton A.L."/>
            <person name="Shaikh M.A."/>
            <person name="Suttiyut T."/>
            <person name="Ogas R."/>
            <person name="Tomko P."/>
            <person name="Gavelis G."/>
            <person name="Widhalm J.R."/>
            <person name="Wisecaver J.H."/>
        </authorList>
    </citation>
    <scope>NUCLEOTIDE SEQUENCE</scope>
    <source>
        <strain evidence="1">ECLA1</strain>
    </source>
</reference>
<dbReference type="EMBL" id="JAWDGP010001180">
    <property type="protein sequence ID" value="KAK3793729.1"/>
    <property type="molecule type" value="Genomic_DNA"/>
</dbReference>
<proteinExistence type="predicted"/>
<comment type="caution">
    <text evidence="1">The sequence shown here is derived from an EMBL/GenBank/DDBJ whole genome shotgun (WGS) entry which is preliminary data.</text>
</comment>
<evidence type="ECO:0000313" key="1">
    <source>
        <dbReference type="EMBL" id="KAK3793729.1"/>
    </source>
</evidence>
<sequence length="81" mass="8999">MMCLLTKRVFHTMRPQALHYESGNFTPQFFTDDLRATCSHCTGETPSMCCNNGKVDLQPLPGLPPSLSELFAGSSMIQITF</sequence>
<accession>A0AAE1ATZ1</accession>
<keyword evidence="2" id="KW-1185">Reference proteome</keyword>
<gene>
    <name evidence="1" type="ORF">RRG08_006550</name>
</gene>
<dbReference type="AlphaFoldDB" id="A0AAE1ATZ1"/>
<dbReference type="Proteomes" id="UP001283361">
    <property type="component" value="Unassembled WGS sequence"/>
</dbReference>